<comment type="catalytic activity">
    <reaction evidence="11">
        <text>a fatty acyl-[ACP] + malonyl-[ACP] + H(+) = a 3-oxoacyl-[ACP] + holo-[ACP] + CO2</text>
        <dbReference type="Rhea" id="RHEA:22836"/>
        <dbReference type="Rhea" id="RHEA-COMP:9623"/>
        <dbReference type="Rhea" id="RHEA-COMP:9685"/>
        <dbReference type="Rhea" id="RHEA-COMP:9916"/>
        <dbReference type="Rhea" id="RHEA-COMP:14125"/>
        <dbReference type="ChEBI" id="CHEBI:15378"/>
        <dbReference type="ChEBI" id="CHEBI:16526"/>
        <dbReference type="ChEBI" id="CHEBI:64479"/>
        <dbReference type="ChEBI" id="CHEBI:78449"/>
        <dbReference type="ChEBI" id="CHEBI:78776"/>
        <dbReference type="ChEBI" id="CHEBI:138651"/>
    </reaction>
</comment>
<dbReference type="NCBIfam" id="NF004970">
    <property type="entry name" value="PRK06333.1"/>
    <property type="match status" value="1"/>
</dbReference>
<dbReference type="NCBIfam" id="NF005589">
    <property type="entry name" value="PRK07314.1"/>
    <property type="match status" value="1"/>
</dbReference>
<feature type="active site" description="For beta-ketoacyl synthase activity" evidence="12">
    <location>
        <position position="170"/>
    </location>
</feature>
<comment type="function">
    <text evidence="11">Involved in the type II fatty acid elongation cycle. Catalyzes the elongation of a wide range of acyl-ACP by the addition of two carbons from malonyl-ACP to an acyl acceptor. Can efficiently catalyze the conversion of palmitoleoyl-ACP (cis-hexadec-9-enoyl-ACP) to cis-vaccenoyl-ACP (cis-octadec-11-enoyl-ACP), an essential step in the thermal regulation of fatty acid composition.</text>
</comment>
<dbReference type="PANTHER" id="PTHR11712">
    <property type="entry name" value="POLYKETIDE SYNTHASE-RELATED"/>
    <property type="match status" value="1"/>
</dbReference>
<dbReference type="EMBL" id="FOXV01000005">
    <property type="protein sequence ID" value="SFQ42425.1"/>
    <property type="molecule type" value="Genomic_DNA"/>
</dbReference>
<comment type="catalytic activity">
    <reaction evidence="11">
        <text>(9Z)-hexadecenoyl-[ACP] + malonyl-[ACP] + H(+) = 3-oxo-(11Z)-octadecenoyl-[ACP] + holo-[ACP] + CO2</text>
        <dbReference type="Rhea" id="RHEA:55040"/>
        <dbReference type="Rhea" id="RHEA-COMP:9623"/>
        <dbReference type="Rhea" id="RHEA-COMP:9685"/>
        <dbReference type="Rhea" id="RHEA-COMP:10800"/>
        <dbReference type="Rhea" id="RHEA-COMP:14074"/>
        <dbReference type="ChEBI" id="CHEBI:15378"/>
        <dbReference type="ChEBI" id="CHEBI:16526"/>
        <dbReference type="ChEBI" id="CHEBI:64479"/>
        <dbReference type="ChEBI" id="CHEBI:78449"/>
        <dbReference type="ChEBI" id="CHEBI:83989"/>
        <dbReference type="ChEBI" id="CHEBI:138538"/>
        <dbReference type="EC" id="2.3.1.179"/>
    </reaction>
</comment>
<evidence type="ECO:0000256" key="13">
    <source>
        <dbReference type="RuleBase" id="RU003694"/>
    </source>
</evidence>
<evidence type="ECO:0000256" key="1">
    <source>
        <dbReference type="ARBA" id="ARBA00005194"/>
    </source>
</evidence>
<dbReference type="CDD" id="cd00834">
    <property type="entry name" value="KAS_I_II"/>
    <property type="match status" value="1"/>
</dbReference>
<reference evidence="16" key="1">
    <citation type="submission" date="2016-10" db="EMBL/GenBank/DDBJ databases">
        <authorList>
            <person name="Varghese N."/>
            <person name="Submissions S."/>
        </authorList>
    </citation>
    <scope>NUCLEOTIDE SEQUENCE [LARGE SCALE GENOMIC DNA]</scope>
    <source>
        <strain evidence="16">JCM 10271</strain>
    </source>
</reference>
<dbReference type="InterPro" id="IPR016039">
    <property type="entry name" value="Thiolase-like"/>
</dbReference>
<keyword evidence="7" id="KW-0276">Fatty acid metabolism</keyword>
<name>A0A1I5YDW6_9RHOB</name>
<dbReference type="GO" id="GO:0005829">
    <property type="term" value="C:cytosol"/>
    <property type="evidence" value="ECO:0007669"/>
    <property type="project" value="TreeGrafter"/>
</dbReference>
<evidence type="ECO:0000256" key="8">
    <source>
        <dbReference type="ARBA" id="ARBA00023098"/>
    </source>
</evidence>
<dbReference type="InterPro" id="IPR014031">
    <property type="entry name" value="Ketoacyl_synth_C"/>
</dbReference>
<dbReference type="Pfam" id="PF00109">
    <property type="entry name" value="ketoacyl-synt"/>
    <property type="match status" value="1"/>
</dbReference>
<proteinExistence type="inferred from homology"/>
<accession>A0A1I5YDW6</accession>
<evidence type="ECO:0000256" key="2">
    <source>
        <dbReference type="ARBA" id="ARBA00008467"/>
    </source>
</evidence>
<evidence type="ECO:0000256" key="6">
    <source>
        <dbReference type="ARBA" id="ARBA00022679"/>
    </source>
</evidence>
<evidence type="ECO:0000256" key="5">
    <source>
        <dbReference type="ARBA" id="ARBA00022516"/>
    </source>
</evidence>
<keyword evidence="10 11" id="KW-0012">Acyltransferase</keyword>
<dbReference type="Gene3D" id="3.40.47.10">
    <property type="match status" value="2"/>
</dbReference>
<evidence type="ECO:0000259" key="14">
    <source>
        <dbReference type="PROSITE" id="PS52004"/>
    </source>
</evidence>
<comment type="similarity">
    <text evidence="2 11 13">Belongs to the thiolase-like superfamily. Beta-ketoacyl-ACP synthases family.</text>
</comment>
<keyword evidence="9 11" id="KW-0275">Fatty acid biosynthesis</keyword>
<keyword evidence="8" id="KW-0443">Lipid metabolism</keyword>
<dbReference type="InterPro" id="IPR018201">
    <property type="entry name" value="Ketoacyl_synth_AS"/>
</dbReference>
<evidence type="ECO:0000313" key="16">
    <source>
        <dbReference type="Proteomes" id="UP000243106"/>
    </source>
</evidence>
<dbReference type="SMART" id="SM00825">
    <property type="entry name" value="PKS_KS"/>
    <property type="match status" value="1"/>
</dbReference>
<comment type="pathway">
    <text evidence="1 11">Lipid metabolism; fatty acid biosynthesis.</text>
</comment>
<dbReference type="AlphaFoldDB" id="A0A1I5YDW6"/>
<dbReference type="PIRSF" id="PIRSF000447">
    <property type="entry name" value="KAS_II"/>
    <property type="match status" value="1"/>
</dbReference>
<dbReference type="SUPFAM" id="SSF53901">
    <property type="entry name" value="Thiolase-like"/>
    <property type="match status" value="2"/>
</dbReference>
<evidence type="ECO:0000256" key="11">
    <source>
        <dbReference type="PIRNR" id="PIRNR000447"/>
    </source>
</evidence>
<dbReference type="InterPro" id="IPR020841">
    <property type="entry name" value="PKS_Beta-ketoAc_synthase_dom"/>
</dbReference>
<feature type="domain" description="Ketosynthase family 3 (KS3)" evidence="14">
    <location>
        <begin position="1"/>
        <end position="417"/>
    </location>
</feature>
<evidence type="ECO:0000256" key="9">
    <source>
        <dbReference type="ARBA" id="ARBA00023160"/>
    </source>
</evidence>
<dbReference type="NCBIfam" id="TIGR03150">
    <property type="entry name" value="fabF"/>
    <property type="match status" value="1"/>
</dbReference>
<keyword evidence="6 11" id="KW-0808">Transferase</keyword>
<sequence>MRRVVVTGLGLVTPLASGVEETWSRLLAGKSGAGTITKFDASHLATTYACEVPYGDGSDGTFDPDAYLDKKEQRKVDDFILYGMAAAKQAVEDAGWTPEDEEDRLRTGVMIGSGIGGLNSIAETAYLIRDKGPRRVSPFFIPGALINLISGNVSIKYGFKGPNHAPVTACSTGAHAIGDASRLIMFGDADVMIAGGAEAAISEIGIAGFNACKALSTKRGDDPQAASRPYDADRDGFVMGEGAGVVVLEEYEHAVARGAHIYAEVKGYGLSGDAYHITAPSEDGEGGERSMRAALKNAGLEPADIDYINAHGTSTMADVIELGAVERMLGDAAGKATMSSTKSATGHLLGAAGAIEAIFSILAIRDQIAPPTINLDTPAVETKLNLAPNAKHDREITHALSNSFGFGGTNASVIFGKMS</sequence>
<gene>
    <name evidence="15" type="ORF">SAMN05421853_105182</name>
</gene>
<dbReference type="FunFam" id="3.40.47.10:FF:000015">
    <property type="entry name" value="3-oxoacyl-[acyl-carrier-protein] synthase, mitochondrial"/>
    <property type="match status" value="1"/>
</dbReference>
<protein>
    <recommendedName>
        <fullName evidence="4 11">3-oxoacyl-[acyl-carrier-protein] synthase 2</fullName>
        <ecNumber evidence="3 11">2.3.1.179</ecNumber>
    </recommendedName>
</protein>
<dbReference type="Proteomes" id="UP000243106">
    <property type="component" value="Unassembled WGS sequence"/>
</dbReference>
<dbReference type="InterPro" id="IPR000794">
    <property type="entry name" value="Beta-ketoacyl_synthase"/>
</dbReference>
<keyword evidence="5 11" id="KW-0444">Lipid biosynthesis</keyword>
<organism evidence="15 16">
    <name type="scientific">Roseivivax halotolerans</name>
    <dbReference type="NCBI Taxonomy" id="93684"/>
    <lineage>
        <taxon>Bacteria</taxon>
        <taxon>Pseudomonadati</taxon>
        <taxon>Pseudomonadota</taxon>
        <taxon>Alphaproteobacteria</taxon>
        <taxon>Rhodobacterales</taxon>
        <taxon>Roseobacteraceae</taxon>
        <taxon>Roseivivax</taxon>
    </lineage>
</organism>
<dbReference type="RefSeq" id="WP_093010909.1">
    <property type="nucleotide sequence ID" value="NZ_FOXV01000005.1"/>
</dbReference>
<dbReference type="FunFam" id="3.40.47.10:FF:000024">
    <property type="entry name" value="3-oxoacyl-[acyl-carrier-protein] synthase, mitochondrial"/>
    <property type="match status" value="1"/>
</dbReference>
<dbReference type="UniPathway" id="UPA00094"/>
<dbReference type="InterPro" id="IPR017568">
    <property type="entry name" value="3-oxoacyl-ACP_synth-2"/>
</dbReference>
<evidence type="ECO:0000256" key="3">
    <source>
        <dbReference type="ARBA" id="ARBA00012356"/>
    </source>
</evidence>
<dbReference type="STRING" id="93684.SAMN05421853_105182"/>
<keyword evidence="16" id="KW-1185">Reference proteome</keyword>
<evidence type="ECO:0000313" key="15">
    <source>
        <dbReference type="EMBL" id="SFQ42425.1"/>
    </source>
</evidence>
<evidence type="ECO:0000256" key="12">
    <source>
        <dbReference type="PIRSR" id="PIRSR000447-1"/>
    </source>
</evidence>
<dbReference type="GO" id="GO:0006633">
    <property type="term" value="P:fatty acid biosynthetic process"/>
    <property type="evidence" value="ECO:0007669"/>
    <property type="project" value="UniProtKB-UniRule"/>
</dbReference>
<dbReference type="GO" id="GO:0004315">
    <property type="term" value="F:3-oxoacyl-[acyl-carrier-protein] synthase activity"/>
    <property type="evidence" value="ECO:0007669"/>
    <property type="project" value="UniProtKB-UniRule"/>
</dbReference>
<dbReference type="EC" id="2.3.1.179" evidence="3 11"/>
<evidence type="ECO:0000256" key="4">
    <source>
        <dbReference type="ARBA" id="ARBA00014657"/>
    </source>
</evidence>
<dbReference type="PANTHER" id="PTHR11712:SF321">
    <property type="entry name" value="3-OXOACYL-[ACYL-CARRIER-PROTEIN] SYNTHASE 2"/>
    <property type="match status" value="1"/>
</dbReference>
<evidence type="ECO:0000256" key="10">
    <source>
        <dbReference type="ARBA" id="ARBA00023315"/>
    </source>
</evidence>
<evidence type="ECO:0000256" key="7">
    <source>
        <dbReference type="ARBA" id="ARBA00022832"/>
    </source>
</evidence>
<dbReference type="InterPro" id="IPR014030">
    <property type="entry name" value="Ketoacyl_synth_N"/>
</dbReference>
<dbReference type="PROSITE" id="PS52004">
    <property type="entry name" value="KS3_2"/>
    <property type="match status" value="1"/>
</dbReference>
<dbReference type="Pfam" id="PF02801">
    <property type="entry name" value="Ketoacyl-synt_C"/>
    <property type="match status" value="1"/>
</dbReference>
<dbReference type="PROSITE" id="PS00606">
    <property type="entry name" value="KS3_1"/>
    <property type="match status" value="1"/>
</dbReference>